<evidence type="ECO:0000256" key="10">
    <source>
        <dbReference type="ARBA" id="ARBA00023136"/>
    </source>
</evidence>
<dbReference type="Pfam" id="PF02163">
    <property type="entry name" value="Peptidase_M50"/>
    <property type="match status" value="1"/>
</dbReference>
<sequence>MDFFIIYVVLFASILIHELGHYMTSKLFKVPVYEFCIGVGPKLYSFFRHGTEFQIRLFPLGGYIYNNELKYERLNLLEIYIICLSGVAFNFLVFTLCLLASLDFNFDLLKTALMNVSHIIIQSFRIISLKRIYILENSLSTLFHSMKGTFFLFFLTIVNLTLGLTNLLPLPSLDGNKVYIATMERLLEKFHLPLVNKKKLSVTLNLILLLFILILFI</sequence>
<feature type="domain" description="Peptidase M50" evidence="12">
    <location>
        <begin position="7"/>
        <end position="209"/>
    </location>
</feature>
<dbReference type="InterPro" id="IPR004387">
    <property type="entry name" value="Pept_M50_Zn"/>
</dbReference>
<evidence type="ECO:0000256" key="7">
    <source>
        <dbReference type="ARBA" id="ARBA00022833"/>
    </source>
</evidence>
<dbReference type="EC" id="3.4.24.-" evidence="13"/>
<keyword evidence="4 13" id="KW-0645">Protease</keyword>
<dbReference type="PANTHER" id="PTHR42837">
    <property type="entry name" value="REGULATOR OF SIGMA-E PROTEASE RSEP"/>
    <property type="match status" value="1"/>
</dbReference>
<comment type="cofactor">
    <cofactor evidence="1">
        <name>Zn(2+)</name>
        <dbReference type="ChEBI" id="CHEBI:29105"/>
    </cofactor>
</comment>
<dbReference type="Proteomes" id="UP001519308">
    <property type="component" value="Unassembled WGS sequence"/>
</dbReference>
<reference evidence="13 14" key="1">
    <citation type="submission" date="2021-03" db="EMBL/GenBank/DDBJ databases">
        <title>Genomic Encyclopedia of Type Strains, Phase IV (KMG-IV): sequencing the most valuable type-strain genomes for metagenomic binning, comparative biology and taxonomic classification.</title>
        <authorList>
            <person name="Goeker M."/>
        </authorList>
    </citation>
    <scope>NUCLEOTIDE SEQUENCE [LARGE SCALE GENOMIC DNA]</scope>
    <source>
        <strain evidence="13 14">DSM 28650</strain>
    </source>
</reference>
<keyword evidence="14" id="KW-1185">Reference proteome</keyword>
<evidence type="ECO:0000256" key="3">
    <source>
        <dbReference type="ARBA" id="ARBA00007931"/>
    </source>
</evidence>
<evidence type="ECO:0000256" key="8">
    <source>
        <dbReference type="ARBA" id="ARBA00022989"/>
    </source>
</evidence>
<proteinExistence type="inferred from homology"/>
<evidence type="ECO:0000256" key="6">
    <source>
        <dbReference type="ARBA" id="ARBA00022801"/>
    </source>
</evidence>
<name>A0ABS4JYY2_9CLOT</name>
<feature type="transmembrane region" description="Helical" evidence="11">
    <location>
        <begin position="108"/>
        <end position="127"/>
    </location>
</feature>
<organism evidence="13 14">
    <name type="scientific">Clostridium punense</name>
    <dbReference type="NCBI Taxonomy" id="1054297"/>
    <lineage>
        <taxon>Bacteria</taxon>
        <taxon>Bacillati</taxon>
        <taxon>Bacillota</taxon>
        <taxon>Clostridia</taxon>
        <taxon>Eubacteriales</taxon>
        <taxon>Clostridiaceae</taxon>
        <taxon>Clostridium</taxon>
    </lineage>
</organism>
<comment type="subcellular location">
    <subcellularLocation>
        <location evidence="2">Membrane</location>
        <topology evidence="2">Multi-pass membrane protein</topology>
    </subcellularLocation>
</comment>
<dbReference type="GO" id="GO:0006508">
    <property type="term" value="P:proteolysis"/>
    <property type="evidence" value="ECO:0007669"/>
    <property type="project" value="UniProtKB-KW"/>
</dbReference>
<feature type="transmembrane region" description="Helical" evidence="11">
    <location>
        <begin position="79"/>
        <end position="102"/>
    </location>
</feature>
<dbReference type="EMBL" id="JAGGLL010000003">
    <property type="protein sequence ID" value="MBP2020750.1"/>
    <property type="molecule type" value="Genomic_DNA"/>
</dbReference>
<evidence type="ECO:0000256" key="1">
    <source>
        <dbReference type="ARBA" id="ARBA00001947"/>
    </source>
</evidence>
<dbReference type="InterPro" id="IPR008915">
    <property type="entry name" value="Peptidase_M50"/>
</dbReference>
<keyword evidence="7" id="KW-0862">Zinc</keyword>
<keyword evidence="10 11" id="KW-0472">Membrane</keyword>
<keyword evidence="6 13" id="KW-0378">Hydrolase</keyword>
<evidence type="ECO:0000313" key="13">
    <source>
        <dbReference type="EMBL" id="MBP2020750.1"/>
    </source>
</evidence>
<evidence type="ECO:0000256" key="9">
    <source>
        <dbReference type="ARBA" id="ARBA00023049"/>
    </source>
</evidence>
<evidence type="ECO:0000259" key="12">
    <source>
        <dbReference type="Pfam" id="PF02163"/>
    </source>
</evidence>
<comment type="caution">
    <text evidence="13">The sequence shown here is derived from an EMBL/GenBank/DDBJ whole genome shotgun (WGS) entry which is preliminary data.</text>
</comment>
<dbReference type="RefSeq" id="WP_021284046.1">
    <property type="nucleotide sequence ID" value="NZ_JAGGLL010000003.1"/>
</dbReference>
<evidence type="ECO:0000256" key="2">
    <source>
        <dbReference type="ARBA" id="ARBA00004141"/>
    </source>
</evidence>
<keyword evidence="8 11" id="KW-1133">Transmembrane helix</keyword>
<dbReference type="PANTHER" id="PTHR42837:SF2">
    <property type="entry name" value="MEMBRANE METALLOPROTEASE ARASP2, CHLOROPLASTIC-RELATED"/>
    <property type="match status" value="1"/>
</dbReference>
<keyword evidence="9" id="KW-0482">Metalloprotease</keyword>
<feature type="transmembrane region" description="Helical" evidence="11">
    <location>
        <begin position="6"/>
        <end position="24"/>
    </location>
</feature>
<feature type="transmembrane region" description="Helical" evidence="11">
    <location>
        <begin position="200"/>
        <end position="216"/>
    </location>
</feature>
<keyword evidence="5 11" id="KW-0812">Transmembrane</keyword>
<protein>
    <submittedName>
        <fullName evidence="13">Regulator of sigma E protease</fullName>
        <ecNumber evidence="13">3.4.24.-</ecNumber>
    </submittedName>
</protein>
<comment type="similarity">
    <text evidence="3">Belongs to the peptidase M50B family.</text>
</comment>
<evidence type="ECO:0000313" key="14">
    <source>
        <dbReference type="Proteomes" id="UP001519308"/>
    </source>
</evidence>
<dbReference type="GO" id="GO:0008233">
    <property type="term" value="F:peptidase activity"/>
    <property type="evidence" value="ECO:0007669"/>
    <property type="project" value="UniProtKB-KW"/>
</dbReference>
<evidence type="ECO:0000256" key="11">
    <source>
        <dbReference type="SAM" id="Phobius"/>
    </source>
</evidence>
<gene>
    <name evidence="13" type="ORF">J2Z44_000534</name>
</gene>
<evidence type="ECO:0000256" key="4">
    <source>
        <dbReference type="ARBA" id="ARBA00022670"/>
    </source>
</evidence>
<evidence type="ECO:0000256" key="5">
    <source>
        <dbReference type="ARBA" id="ARBA00022692"/>
    </source>
</evidence>
<accession>A0ABS4JYY2</accession>
<feature type="transmembrane region" description="Helical" evidence="11">
    <location>
        <begin position="148"/>
        <end position="168"/>
    </location>
</feature>